<dbReference type="EC" id="2.4.2.3" evidence="1"/>
<dbReference type="SUPFAM" id="SSF53167">
    <property type="entry name" value="Purine and uridine phosphorylases"/>
    <property type="match status" value="1"/>
</dbReference>
<evidence type="ECO:0000313" key="5">
    <source>
        <dbReference type="EMBL" id="TCW03073.1"/>
    </source>
</evidence>
<dbReference type="EMBL" id="SMCQ01000001">
    <property type="protein sequence ID" value="TCW03073.1"/>
    <property type="molecule type" value="Genomic_DNA"/>
</dbReference>
<name>A0A4R3Z8W2_9FIRM</name>
<evidence type="ECO:0000313" key="6">
    <source>
        <dbReference type="Proteomes" id="UP000295515"/>
    </source>
</evidence>
<feature type="domain" description="Nucleoside phosphorylase" evidence="4">
    <location>
        <begin position="73"/>
        <end position="235"/>
    </location>
</feature>
<evidence type="ECO:0000256" key="2">
    <source>
        <dbReference type="ARBA" id="ARBA00021980"/>
    </source>
</evidence>
<evidence type="ECO:0000256" key="1">
    <source>
        <dbReference type="ARBA" id="ARBA00011888"/>
    </source>
</evidence>
<dbReference type="CDD" id="cd09007">
    <property type="entry name" value="NP-I_spr0068"/>
    <property type="match status" value="1"/>
</dbReference>
<dbReference type="PANTHER" id="PTHR43691">
    <property type="entry name" value="URIDINE PHOSPHORYLASE"/>
    <property type="match status" value="1"/>
</dbReference>
<dbReference type="PANTHER" id="PTHR43691:SF11">
    <property type="entry name" value="FI09636P-RELATED"/>
    <property type="match status" value="1"/>
</dbReference>
<reference evidence="5 6" key="1">
    <citation type="submission" date="2019-03" db="EMBL/GenBank/DDBJ databases">
        <title>Genomic Encyclopedia of Type Strains, Phase IV (KMG-IV): sequencing the most valuable type-strain genomes for metagenomic binning, comparative biology and taxonomic classification.</title>
        <authorList>
            <person name="Goeker M."/>
        </authorList>
    </citation>
    <scope>NUCLEOTIDE SEQUENCE [LARGE SCALE GENOMIC DNA]</scope>
    <source>
        <strain evidence="5 6">DSM 29487</strain>
    </source>
</reference>
<dbReference type="Proteomes" id="UP000295515">
    <property type="component" value="Unassembled WGS sequence"/>
</dbReference>
<dbReference type="GO" id="GO:0005829">
    <property type="term" value="C:cytosol"/>
    <property type="evidence" value="ECO:0007669"/>
    <property type="project" value="TreeGrafter"/>
</dbReference>
<accession>A0A4R3Z8W2</accession>
<dbReference type="Pfam" id="PF01048">
    <property type="entry name" value="PNP_UDP_1"/>
    <property type="match status" value="1"/>
</dbReference>
<keyword evidence="6" id="KW-1185">Reference proteome</keyword>
<proteinExistence type="predicted"/>
<evidence type="ECO:0000256" key="3">
    <source>
        <dbReference type="ARBA" id="ARBA00048447"/>
    </source>
</evidence>
<comment type="catalytic activity">
    <reaction evidence="3">
        <text>uridine + phosphate = alpha-D-ribose 1-phosphate + uracil</text>
        <dbReference type="Rhea" id="RHEA:24388"/>
        <dbReference type="ChEBI" id="CHEBI:16704"/>
        <dbReference type="ChEBI" id="CHEBI:17568"/>
        <dbReference type="ChEBI" id="CHEBI:43474"/>
        <dbReference type="ChEBI" id="CHEBI:57720"/>
        <dbReference type="EC" id="2.4.2.3"/>
    </reaction>
</comment>
<dbReference type="GeneID" id="98914197"/>
<comment type="caution">
    <text evidence="5">The sequence shown here is derived from an EMBL/GenBank/DDBJ whole genome shotgun (WGS) entry which is preliminary data.</text>
</comment>
<dbReference type="GO" id="GO:0009116">
    <property type="term" value="P:nucleoside metabolic process"/>
    <property type="evidence" value="ECO:0007669"/>
    <property type="project" value="InterPro"/>
</dbReference>
<protein>
    <recommendedName>
        <fullName evidence="2">Uridine phosphorylase</fullName>
        <ecNumber evidence="1">2.4.2.3</ecNumber>
    </recommendedName>
</protein>
<dbReference type="AlphaFoldDB" id="A0A4R3Z8W2"/>
<evidence type="ECO:0000259" key="4">
    <source>
        <dbReference type="Pfam" id="PF01048"/>
    </source>
</evidence>
<dbReference type="InterPro" id="IPR035994">
    <property type="entry name" value="Nucleoside_phosphorylase_sf"/>
</dbReference>
<dbReference type="InterPro" id="IPR000845">
    <property type="entry name" value="Nucleoside_phosphorylase_d"/>
</dbReference>
<sequence>MWFYKNDKTSPVLTSTEQAKSEHGEKIYLLPQTAILLYMSGLDYIKEKYDVQLITNHFPRFLNACPIYKIKGQNDICFLDGGRGAPMAADTIEVLKVMGVKNIISVGLIGGFVENINIGDIVIPNKAYVEEGTSLHYYETIEHSTPNLMLFNKIIEYIPKHIVAPIISTDAIYRQTFYKEALWRKKGCVGVDMETSALMSIGKYLDLQVVSILMVSDKHPISKENETWEWKMTKDLRKQLLYQVIEFALSL</sequence>
<organism evidence="5 6">
    <name type="scientific">Longibaculum muris</name>
    <dbReference type="NCBI Taxonomy" id="1796628"/>
    <lineage>
        <taxon>Bacteria</taxon>
        <taxon>Bacillati</taxon>
        <taxon>Bacillota</taxon>
        <taxon>Erysipelotrichia</taxon>
        <taxon>Erysipelotrichales</taxon>
        <taxon>Coprobacillaceae</taxon>
        <taxon>Longibaculum</taxon>
    </lineage>
</organism>
<dbReference type="RefSeq" id="WP_066444821.1">
    <property type="nucleotide sequence ID" value="NZ_JANKBF010000002.1"/>
</dbReference>
<dbReference type="GO" id="GO:0004850">
    <property type="term" value="F:uridine phosphorylase activity"/>
    <property type="evidence" value="ECO:0007669"/>
    <property type="project" value="UniProtKB-EC"/>
</dbReference>
<gene>
    <name evidence="5" type="ORF">EDD60_101380</name>
</gene>
<dbReference type="Gene3D" id="3.40.50.1580">
    <property type="entry name" value="Nucleoside phosphorylase domain"/>
    <property type="match status" value="1"/>
</dbReference>